<keyword evidence="9" id="KW-0665">Pyrimidine biosynthesis</keyword>
<dbReference type="Pfam" id="PF00696">
    <property type="entry name" value="AA_kinase"/>
    <property type="match status" value="1"/>
</dbReference>
<dbReference type="EC" id="2.7.4.22" evidence="3"/>
<evidence type="ECO:0000256" key="5">
    <source>
        <dbReference type="ARBA" id="ARBA00022679"/>
    </source>
</evidence>
<evidence type="ECO:0000313" key="12">
    <source>
        <dbReference type="EMBL" id="HGI43349.1"/>
    </source>
</evidence>
<dbReference type="InterPro" id="IPR011818">
    <property type="entry name" value="Uridylate_kinase_arch/spir"/>
</dbReference>
<dbReference type="AlphaFoldDB" id="A0A7C4FE62"/>
<keyword evidence="5" id="KW-0808">Transferase</keyword>
<evidence type="ECO:0000259" key="11">
    <source>
        <dbReference type="Pfam" id="PF00696"/>
    </source>
</evidence>
<dbReference type="GO" id="GO:0005524">
    <property type="term" value="F:ATP binding"/>
    <property type="evidence" value="ECO:0007669"/>
    <property type="project" value="UniProtKB-KW"/>
</dbReference>
<protein>
    <recommendedName>
        <fullName evidence="3">UMP kinase</fullName>
        <ecNumber evidence="3">2.7.4.22</ecNumber>
    </recommendedName>
    <alternativeName>
        <fullName evidence="10">Uridine monophosphate kinase</fullName>
    </alternativeName>
</protein>
<evidence type="ECO:0000256" key="6">
    <source>
        <dbReference type="ARBA" id="ARBA00022741"/>
    </source>
</evidence>
<dbReference type="InterPro" id="IPR036393">
    <property type="entry name" value="AceGlu_kinase-like_sf"/>
</dbReference>
<proteinExistence type="inferred from homology"/>
<evidence type="ECO:0000256" key="10">
    <source>
        <dbReference type="ARBA" id="ARBA00032092"/>
    </source>
</evidence>
<evidence type="ECO:0000256" key="2">
    <source>
        <dbReference type="ARBA" id="ARBA00007614"/>
    </source>
</evidence>
<evidence type="ECO:0000256" key="9">
    <source>
        <dbReference type="ARBA" id="ARBA00022975"/>
    </source>
</evidence>
<evidence type="ECO:0000256" key="7">
    <source>
        <dbReference type="ARBA" id="ARBA00022777"/>
    </source>
</evidence>
<reference evidence="12" key="1">
    <citation type="journal article" date="2020" name="mSystems">
        <title>Genome- and Community-Level Interaction Insights into Carbon Utilization and Element Cycling Functions of Hydrothermarchaeota in Hydrothermal Sediment.</title>
        <authorList>
            <person name="Zhou Z."/>
            <person name="Liu Y."/>
            <person name="Xu W."/>
            <person name="Pan J."/>
            <person name="Luo Z.H."/>
            <person name="Li M."/>
        </authorList>
    </citation>
    <scope>NUCLEOTIDE SEQUENCE [LARGE SCALE GENOMIC DNA]</scope>
    <source>
        <strain evidence="12">SpSt-735</strain>
    </source>
</reference>
<dbReference type="EMBL" id="DTFI01000078">
    <property type="protein sequence ID" value="HGI43349.1"/>
    <property type="molecule type" value="Genomic_DNA"/>
</dbReference>
<sequence length="228" mass="24560">MTKVVVLKVGGSLLFDEKGELRTEYVRTLIPVLKELSRSRKLVVVVGGGRVARKYISCGRELGINEGALDQIGILVSRVNAALLFSATYGAYPVVPASLDELQMLVASELPVIFMGGLQPGQSTTTTAALAAEALSGELFIATDTEGVYDKDPKLFHDAKLLRRATASELLSIFGGYQRAGGYRLLDQLALSVIQRGRLAVRIFKGDPAENIRRAVEGEDLGTLILPE</sequence>
<dbReference type="GO" id="GO:0033862">
    <property type="term" value="F:UMP kinase activity"/>
    <property type="evidence" value="ECO:0007669"/>
    <property type="project" value="UniProtKB-EC"/>
</dbReference>
<dbReference type="GO" id="GO:0006225">
    <property type="term" value="P:UDP biosynthetic process"/>
    <property type="evidence" value="ECO:0007669"/>
    <property type="project" value="TreeGrafter"/>
</dbReference>
<organism evidence="12">
    <name type="scientific">Thermofilum pendens</name>
    <dbReference type="NCBI Taxonomy" id="2269"/>
    <lineage>
        <taxon>Archaea</taxon>
        <taxon>Thermoproteota</taxon>
        <taxon>Thermoprotei</taxon>
        <taxon>Thermofilales</taxon>
        <taxon>Thermofilaceae</taxon>
        <taxon>Thermofilum</taxon>
    </lineage>
</organism>
<dbReference type="NCBIfam" id="TIGR02076">
    <property type="entry name" value="pyrH_arch"/>
    <property type="match status" value="1"/>
</dbReference>
<comment type="caution">
    <text evidence="12">The sequence shown here is derived from an EMBL/GenBank/DDBJ whole genome shotgun (WGS) entry which is preliminary data.</text>
</comment>
<gene>
    <name evidence="12" type="primary">pyrH</name>
    <name evidence="12" type="ORF">ENV17_03055</name>
</gene>
<dbReference type="SUPFAM" id="SSF53633">
    <property type="entry name" value="Carbamate kinase-like"/>
    <property type="match status" value="1"/>
</dbReference>
<comment type="similarity">
    <text evidence="2">Belongs to the UMP kinase family.</text>
</comment>
<dbReference type="PANTHER" id="PTHR42833:SF4">
    <property type="entry name" value="URIDYLATE KINASE PUMPKIN, CHLOROPLASTIC"/>
    <property type="match status" value="1"/>
</dbReference>
<accession>A0A7C4FE62</accession>
<evidence type="ECO:0000256" key="8">
    <source>
        <dbReference type="ARBA" id="ARBA00022840"/>
    </source>
</evidence>
<feature type="domain" description="Aspartate/glutamate/uridylate kinase" evidence="11">
    <location>
        <begin position="3"/>
        <end position="204"/>
    </location>
</feature>
<evidence type="ECO:0000256" key="1">
    <source>
        <dbReference type="ARBA" id="ARBA00004791"/>
    </source>
</evidence>
<evidence type="ECO:0000256" key="4">
    <source>
        <dbReference type="ARBA" id="ARBA00022490"/>
    </source>
</evidence>
<keyword evidence="4" id="KW-0963">Cytoplasm</keyword>
<comment type="pathway">
    <text evidence="1">Pyrimidine metabolism; CTP biosynthesis via de novo pathway; UDP from UMP (UMPK route): step 1/1.</text>
</comment>
<dbReference type="PANTHER" id="PTHR42833">
    <property type="entry name" value="URIDYLATE KINASE"/>
    <property type="match status" value="1"/>
</dbReference>
<dbReference type="InterPro" id="IPR001048">
    <property type="entry name" value="Asp/Glu/Uridylate_kinase"/>
</dbReference>
<keyword evidence="8" id="KW-0067">ATP-binding</keyword>
<name>A0A7C4FE62_THEPE</name>
<dbReference type="Gene3D" id="3.40.1160.10">
    <property type="entry name" value="Acetylglutamate kinase-like"/>
    <property type="match status" value="1"/>
</dbReference>
<evidence type="ECO:0000256" key="3">
    <source>
        <dbReference type="ARBA" id="ARBA00012899"/>
    </source>
</evidence>
<keyword evidence="6" id="KW-0547">Nucleotide-binding</keyword>
<keyword evidence="7 12" id="KW-0418">Kinase</keyword>